<proteinExistence type="predicted"/>
<keyword evidence="4" id="KW-1185">Reference proteome</keyword>
<name>A0A3L8T0T1_CHLGU</name>
<gene>
    <name evidence="3" type="ORF">DV515_00001809</name>
</gene>
<organism evidence="3 4">
    <name type="scientific">Chloebia gouldiae</name>
    <name type="common">Gouldian finch</name>
    <name type="synonym">Erythrura gouldiae</name>
    <dbReference type="NCBI Taxonomy" id="44316"/>
    <lineage>
        <taxon>Eukaryota</taxon>
        <taxon>Metazoa</taxon>
        <taxon>Chordata</taxon>
        <taxon>Craniata</taxon>
        <taxon>Vertebrata</taxon>
        <taxon>Euteleostomi</taxon>
        <taxon>Archelosauria</taxon>
        <taxon>Archosauria</taxon>
        <taxon>Dinosauria</taxon>
        <taxon>Saurischia</taxon>
        <taxon>Theropoda</taxon>
        <taxon>Coelurosauria</taxon>
        <taxon>Aves</taxon>
        <taxon>Neognathae</taxon>
        <taxon>Neoaves</taxon>
        <taxon>Telluraves</taxon>
        <taxon>Australaves</taxon>
        <taxon>Passeriformes</taxon>
        <taxon>Passeroidea</taxon>
        <taxon>Passeridae</taxon>
        <taxon>Chloebia</taxon>
    </lineage>
</organism>
<feature type="region of interest" description="Disordered" evidence="1">
    <location>
        <begin position="155"/>
        <end position="190"/>
    </location>
</feature>
<evidence type="ECO:0000256" key="2">
    <source>
        <dbReference type="SAM" id="Phobius"/>
    </source>
</evidence>
<feature type="non-terminal residue" evidence="3">
    <location>
        <position position="271"/>
    </location>
</feature>
<sequence>MTPLGHAQLHPQSCVALEQVALLSWSRLILDLLVTGILLGWWLCKRLRRRRREEKQQSPAASAGTGCRRRGCCKELLQLLRDNRALMRLCLRHRPPQRPRDRRPRKWGVWNRRRLYFSPLHCISSPAPGLSDQNKAQLICINGTNRTLRKLHPKTRPVEDPVRRAAVPSSERKDSLHHLNPAAATEHPDLPAGKLEMLKRRNPSNKRTRLAGLSTLGCREWSTAPAIELLLRPGSTGLMGTWAGAVRSVPFGYIHCEDGSQQGSTYSTAGN</sequence>
<accession>A0A3L8T0T1</accession>
<comment type="caution">
    <text evidence="3">The sequence shown here is derived from an EMBL/GenBank/DDBJ whole genome shotgun (WGS) entry which is preliminary data.</text>
</comment>
<keyword evidence="2" id="KW-1133">Transmembrane helix</keyword>
<protein>
    <submittedName>
        <fullName evidence="3">Uncharacterized protein</fullName>
    </submittedName>
</protein>
<keyword evidence="2" id="KW-0472">Membrane</keyword>
<dbReference type="AlphaFoldDB" id="A0A3L8T0T1"/>
<keyword evidence="2" id="KW-0812">Transmembrane</keyword>
<feature type="transmembrane region" description="Helical" evidence="2">
    <location>
        <begin position="25"/>
        <end position="44"/>
    </location>
</feature>
<reference evidence="3 4" key="1">
    <citation type="journal article" date="2018" name="Proc. R. Soc. B">
        <title>A non-coding region near Follistatin controls head colour polymorphism in the Gouldian finch.</title>
        <authorList>
            <person name="Toomey M.B."/>
            <person name="Marques C.I."/>
            <person name="Andrade P."/>
            <person name="Araujo P.M."/>
            <person name="Sabatino S."/>
            <person name="Gazda M.A."/>
            <person name="Afonso S."/>
            <person name="Lopes R.J."/>
            <person name="Corbo J.C."/>
            <person name="Carneiro M."/>
        </authorList>
    </citation>
    <scope>NUCLEOTIDE SEQUENCE [LARGE SCALE GENOMIC DNA]</scope>
    <source>
        <strain evidence="3">Red01</strain>
        <tissue evidence="3">Muscle</tissue>
    </source>
</reference>
<dbReference type="EMBL" id="QUSF01000003">
    <property type="protein sequence ID" value="RLW11225.1"/>
    <property type="molecule type" value="Genomic_DNA"/>
</dbReference>
<evidence type="ECO:0000313" key="3">
    <source>
        <dbReference type="EMBL" id="RLW11225.1"/>
    </source>
</evidence>
<evidence type="ECO:0000256" key="1">
    <source>
        <dbReference type="SAM" id="MobiDB-lite"/>
    </source>
</evidence>
<evidence type="ECO:0000313" key="4">
    <source>
        <dbReference type="Proteomes" id="UP000276834"/>
    </source>
</evidence>
<dbReference type="Proteomes" id="UP000276834">
    <property type="component" value="Unassembled WGS sequence"/>
</dbReference>